<keyword evidence="5" id="KW-1185">Reference proteome</keyword>
<accession>A0A6A9UXM1</accession>
<organism evidence="4 5">
    <name type="scientific">Auraticoccus cholistanensis</name>
    <dbReference type="NCBI Taxonomy" id="2656650"/>
    <lineage>
        <taxon>Bacteria</taxon>
        <taxon>Bacillati</taxon>
        <taxon>Actinomycetota</taxon>
        <taxon>Actinomycetes</taxon>
        <taxon>Propionibacteriales</taxon>
        <taxon>Propionibacteriaceae</taxon>
        <taxon>Auraticoccus</taxon>
    </lineage>
</organism>
<name>A0A6A9UXM1_9ACTN</name>
<evidence type="ECO:0000313" key="4">
    <source>
        <dbReference type="EMBL" id="MVA76465.1"/>
    </source>
</evidence>
<dbReference type="Pfam" id="PF00005">
    <property type="entry name" value="ABC_tran"/>
    <property type="match status" value="1"/>
</dbReference>
<dbReference type="AlphaFoldDB" id="A0A6A9UXM1"/>
<keyword evidence="1" id="KW-0547">Nucleotide-binding</keyword>
<dbReference type="CDD" id="cd03257">
    <property type="entry name" value="ABC_NikE_OppD_transporters"/>
    <property type="match status" value="1"/>
</dbReference>
<reference evidence="4 5" key="1">
    <citation type="submission" date="2019-12" db="EMBL/GenBank/DDBJ databases">
        <title>Auraticoccus cholistani sp. nov., an actinomycete isolated from soil of Cholistan desert.</title>
        <authorList>
            <person name="Cheema M.T."/>
        </authorList>
    </citation>
    <scope>NUCLEOTIDE SEQUENCE [LARGE SCALE GENOMIC DNA]</scope>
    <source>
        <strain evidence="4 5">F435</strain>
    </source>
</reference>
<feature type="domain" description="ABC transporter" evidence="3">
    <location>
        <begin position="2"/>
        <end position="244"/>
    </location>
</feature>
<dbReference type="InterPro" id="IPR027417">
    <property type="entry name" value="P-loop_NTPase"/>
</dbReference>
<evidence type="ECO:0000256" key="2">
    <source>
        <dbReference type="ARBA" id="ARBA00022840"/>
    </source>
</evidence>
<dbReference type="SUPFAM" id="SSF52540">
    <property type="entry name" value="P-loop containing nucleoside triphosphate hydrolases"/>
    <property type="match status" value="1"/>
</dbReference>
<gene>
    <name evidence="4" type="ORF">GC722_10580</name>
</gene>
<keyword evidence="2 4" id="KW-0067">ATP-binding</keyword>
<dbReference type="SMART" id="SM00382">
    <property type="entry name" value="AAA"/>
    <property type="match status" value="1"/>
</dbReference>
<evidence type="ECO:0000259" key="3">
    <source>
        <dbReference type="PROSITE" id="PS50893"/>
    </source>
</evidence>
<dbReference type="PROSITE" id="PS00211">
    <property type="entry name" value="ABC_TRANSPORTER_1"/>
    <property type="match status" value="1"/>
</dbReference>
<dbReference type="Proteomes" id="UP000435304">
    <property type="component" value="Unassembled WGS sequence"/>
</dbReference>
<dbReference type="PANTHER" id="PTHR43230">
    <property type="entry name" value="ABC-TYPE DIPEPTIDE/OLIGOPEPTIDE TRANSPORT SYSTEM, ATPASE COMPONENT"/>
    <property type="match status" value="1"/>
</dbReference>
<comment type="caution">
    <text evidence="4">The sequence shown here is derived from an EMBL/GenBank/DDBJ whole genome shotgun (WGS) entry which is preliminary data.</text>
</comment>
<dbReference type="InterPro" id="IPR017871">
    <property type="entry name" value="ABC_transporter-like_CS"/>
</dbReference>
<dbReference type="InterPro" id="IPR003439">
    <property type="entry name" value="ABC_transporter-like_ATP-bd"/>
</dbReference>
<evidence type="ECO:0000313" key="5">
    <source>
        <dbReference type="Proteomes" id="UP000435304"/>
    </source>
</evidence>
<dbReference type="GO" id="GO:0016887">
    <property type="term" value="F:ATP hydrolysis activity"/>
    <property type="evidence" value="ECO:0007669"/>
    <property type="project" value="InterPro"/>
</dbReference>
<protein>
    <submittedName>
        <fullName evidence="4">ATP-binding cassette domain-containing protein</fullName>
    </submittedName>
</protein>
<sequence>MFVAQQLTKTFGRGRRTVDAVKAVDFTVVEGDITTIVGESGSGKSTLARMVLGLLPITSGTLTFEGRDVTHLRGAARRAYWRDVQAVFQDPFAAFNQFFTVRRLLERSLRLLGDARDGRQRMEEALAHVGFAAADVLDRYPHELSGGQRQRVMIARALMMRPKVLVADEATSMLDASLRVNVLNVLTDLRDELDMTILFITHDIGQACYIADRVMVLEHGVLVEQGPAEDVIFRPQQEYTQRLLADVPKLHQLPDPGPAGSAAVAST</sequence>
<dbReference type="EMBL" id="WPCU01000006">
    <property type="protein sequence ID" value="MVA76465.1"/>
    <property type="molecule type" value="Genomic_DNA"/>
</dbReference>
<proteinExistence type="predicted"/>
<dbReference type="InterPro" id="IPR003593">
    <property type="entry name" value="AAA+_ATPase"/>
</dbReference>
<dbReference type="Gene3D" id="3.40.50.300">
    <property type="entry name" value="P-loop containing nucleotide triphosphate hydrolases"/>
    <property type="match status" value="1"/>
</dbReference>
<dbReference type="PANTHER" id="PTHR43230:SF3">
    <property type="entry name" value="ABC-TYPE DIPEPTIDE_OLIGOPEPTIDE TRANSPORT SYSTEM, ATPASE COMPONENT"/>
    <property type="match status" value="1"/>
</dbReference>
<dbReference type="GO" id="GO:0005524">
    <property type="term" value="F:ATP binding"/>
    <property type="evidence" value="ECO:0007669"/>
    <property type="project" value="UniProtKB-KW"/>
</dbReference>
<evidence type="ECO:0000256" key="1">
    <source>
        <dbReference type="ARBA" id="ARBA00022741"/>
    </source>
</evidence>
<dbReference type="PROSITE" id="PS50893">
    <property type="entry name" value="ABC_TRANSPORTER_2"/>
    <property type="match status" value="1"/>
</dbReference>